<dbReference type="Gene3D" id="1.25.40.10">
    <property type="entry name" value="Tetratricopeptide repeat domain"/>
    <property type="match status" value="1"/>
</dbReference>
<dbReference type="InterPro" id="IPR011990">
    <property type="entry name" value="TPR-like_helical_dom_sf"/>
</dbReference>
<gene>
    <name evidence="2" type="ORF">JF290_06160</name>
</gene>
<sequence>MTKRSTFAASELAESDLVRIKSTLRTIIASGHLGQSDRRARLLDYLVDRECSGEGGRIKAFSIGVDVFDRDASFDPNTDSIVRTEMARLRDGLRLFYAENDSPDLVRIEIPKGSYRPRFRCAPSPSERVRSLWPIAATIAALATLALLGWTVLRPATGPSAAAPVDVVRISVLPFAAEGNHPDLDEIAFGLFSELTMDLSAYPWIAVVSPIPEGVDASERADFVLANSLLWKDERLLTNSQLQSAADGRLIWSKAQTVATDVAAIEDVQNQITSGIAASLGSVQGFSEDLVRLRNARNSEADLDAFLCFLGVYHYVAVPTDDEHRALRTCLERVTRDFPDYGEAWAALGFIYMDEGRFGRNPRPGADPWADARGAVERGLALAPLREPTLQAALILAIEAPERDLEAARTHAQKLYDLFPRHPATLVLIGSRLATFAGRWEEGLALVRQAQALEHDPPSVFFLTEAYFAAMGTDDAKLARATEPLTSRNSVPELLLTYLSTAATGRDEDAEALRLALGNAGFQSDDDLAGFVLNRRYDPTLEARLLERLGAASTTFR</sequence>
<dbReference type="AlphaFoldDB" id="A0A8J7JG36"/>
<organism evidence="2 3">
    <name type="scientific">Sedimentitalea arenosa</name>
    <dbReference type="NCBI Taxonomy" id="2798803"/>
    <lineage>
        <taxon>Bacteria</taxon>
        <taxon>Pseudomonadati</taxon>
        <taxon>Pseudomonadota</taxon>
        <taxon>Alphaproteobacteria</taxon>
        <taxon>Rhodobacterales</taxon>
        <taxon>Paracoccaceae</taxon>
        <taxon>Sedimentitalea</taxon>
    </lineage>
</organism>
<reference evidence="2" key="1">
    <citation type="submission" date="2020-12" db="EMBL/GenBank/DDBJ databases">
        <title>Sedimentitalea sp. nov., isolated from sand in Incheon.</title>
        <authorList>
            <person name="Kim W."/>
        </authorList>
    </citation>
    <scope>NUCLEOTIDE SEQUENCE</scope>
    <source>
        <strain evidence="2">CAU 1593</strain>
    </source>
</reference>
<keyword evidence="1" id="KW-1133">Transmembrane helix</keyword>
<name>A0A8J7JG36_9RHOB</name>
<evidence type="ECO:0000256" key="1">
    <source>
        <dbReference type="SAM" id="Phobius"/>
    </source>
</evidence>
<keyword evidence="1" id="KW-0812">Transmembrane</keyword>
<dbReference type="EMBL" id="JAELVR010000003">
    <property type="protein sequence ID" value="MBJ6371104.1"/>
    <property type="molecule type" value="Genomic_DNA"/>
</dbReference>
<keyword evidence="3" id="KW-1185">Reference proteome</keyword>
<accession>A0A8J7JG36</accession>
<evidence type="ECO:0000313" key="2">
    <source>
        <dbReference type="EMBL" id="MBJ6371104.1"/>
    </source>
</evidence>
<dbReference type="RefSeq" id="WP_199023883.1">
    <property type="nucleotide sequence ID" value="NZ_JAELVR010000003.1"/>
</dbReference>
<keyword evidence="1" id="KW-0472">Membrane</keyword>
<feature type="transmembrane region" description="Helical" evidence="1">
    <location>
        <begin position="132"/>
        <end position="153"/>
    </location>
</feature>
<proteinExistence type="predicted"/>
<dbReference type="SUPFAM" id="SSF48452">
    <property type="entry name" value="TPR-like"/>
    <property type="match status" value="1"/>
</dbReference>
<evidence type="ECO:0000313" key="3">
    <source>
        <dbReference type="Proteomes" id="UP000619079"/>
    </source>
</evidence>
<comment type="caution">
    <text evidence="2">The sequence shown here is derived from an EMBL/GenBank/DDBJ whole genome shotgun (WGS) entry which is preliminary data.</text>
</comment>
<dbReference type="Proteomes" id="UP000619079">
    <property type="component" value="Unassembled WGS sequence"/>
</dbReference>
<protein>
    <recommendedName>
        <fullName evidence="4">Adenylate cyclase</fullName>
    </recommendedName>
</protein>
<evidence type="ECO:0008006" key="4">
    <source>
        <dbReference type="Google" id="ProtNLM"/>
    </source>
</evidence>